<feature type="region of interest" description="Disordered" evidence="5">
    <location>
        <begin position="47"/>
        <end position="80"/>
    </location>
</feature>
<dbReference type="PANTHER" id="PTHR30329">
    <property type="entry name" value="STATOR ELEMENT OF FLAGELLAR MOTOR COMPLEX"/>
    <property type="match status" value="1"/>
</dbReference>
<protein>
    <submittedName>
        <fullName evidence="7">OmpA family protein</fullName>
    </submittedName>
</protein>
<feature type="region of interest" description="Disordered" evidence="5">
    <location>
        <begin position="1"/>
        <end position="29"/>
    </location>
</feature>
<evidence type="ECO:0000256" key="4">
    <source>
        <dbReference type="PROSITE-ProRule" id="PRU00473"/>
    </source>
</evidence>
<proteinExistence type="predicted"/>
<dbReference type="PANTHER" id="PTHR30329:SF21">
    <property type="entry name" value="LIPOPROTEIN YIAD-RELATED"/>
    <property type="match status" value="1"/>
</dbReference>
<feature type="region of interest" description="Disordered" evidence="5">
    <location>
        <begin position="104"/>
        <end position="184"/>
    </location>
</feature>
<feature type="compositionally biased region" description="Basic and acidic residues" evidence="5">
    <location>
        <begin position="118"/>
        <end position="130"/>
    </location>
</feature>
<evidence type="ECO:0000256" key="5">
    <source>
        <dbReference type="SAM" id="MobiDB-lite"/>
    </source>
</evidence>
<accession>A0ABS0NNH5</accession>
<keyword evidence="2 4" id="KW-0472">Membrane</keyword>
<feature type="domain" description="OmpA-like" evidence="6">
    <location>
        <begin position="184"/>
        <end position="301"/>
    </location>
</feature>
<evidence type="ECO:0000256" key="3">
    <source>
        <dbReference type="ARBA" id="ARBA00023237"/>
    </source>
</evidence>
<feature type="compositionally biased region" description="Pro residues" evidence="5">
    <location>
        <begin position="1"/>
        <end position="12"/>
    </location>
</feature>
<evidence type="ECO:0000256" key="2">
    <source>
        <dbReference type="ARBA" id="ARBA00023136"/>
    </source>
</evidence>
<dbReference type="Gene3D" id="3.30.1330.60">
    <property type="entry name" value="OmpA-like domain"/>
    <property type="match status" value="1"/>
</dbReference>
<keyword evidence="8" id="KW-1185">Reference proteome</keyword>
<dbReference type="SUPFAM" id="SSF103088">
    <property type="entry name" value="OmpA-like"/>
    <property type="match status" value="1"/>
</dbReference>
<dbReference type="Proteomes" id="UP000807371">
    <property type="component" value="Unassembled WGS sequence"/>
</dbReference>
<gene>
    <name evidence="7" type="ORF">IHE55_18990</name>
</gene>
<dbReference type="InterPro" id="IPR006664">
    <property type="entry name" value="OMP_bac"/>
</dbReference>
<sequence>MTTTAPAPPPGTRRPAAARPGPKRGAARRGALVAAVAAALLAGPAVPAGADLRSRPAVPAGADRPAGPAAPLGPAVAAAPAVPAAAPVRSSAFTGPGLPAGAAVLTGAARPPGGGGLPDRHRAVAHRTDEGPGAPVETTPPVPIDPDDPDLRLPGGARLAPGRVLDIKSVVETDDGEERREDTNEKVTFALQAEVLFGKNSARLGKEATARIRTIAGEIERSGATTVRVFGFTDSLGSSAHGDRLSKERANSVQRELTKYLGPSVRYEIRGYGEQYPIADNATEEGRRKNRRVEVSFPRGV</sequence>
<dbReference type="PROSITE" id="PS51123">
    <property type="entry name" value="OMPA_2"/>
    <property type="match status" value="1"/>
</dbReference>
<comment type="caution">
    <text evidence="7">The sequence shown here is derived from an EMBL/GenBank/DDBJ whole genome shotgun (WGS) entry which is preliminary data.</text>
</comment>
<feature type="compositionally biased region" description="Basic and acidic residues" evidence="5">
    <location>
        <begin position="165"/>
        <end position="184"/>
    </location>
</feature>
<comment type="subcellular location">
    <subcellularLocation>
        <location evidence="1">Cell outer membrane</location>
    </subcellularLocation>
</comment>
<dbReference type="InterPro" id="IPR050330">
    <property type="entry name" value="Bact_OuterMem_StrucFunc"/>
</dbReference>
<dbReference type="Pfam" id="PF00691">
    <property type="entry name" value="OmpA"/>
    <property type="match status" value="1"/>
</dbReference>
<evidence type="ECO:0000256" key="1">
    <source>
        <dbReference type="ARBA" id="ARBA00004442"/>
    </source>
</evidence>
<reference evidence="7 8" key="1">
    <citation type="submission" date="2020-09" db="EMBL/GenBank/DDBJ databases">
        <title>Biosynthesis of the nuclear factor of activated T cells inhibitor NFAT-133 and its congeners in Streptomyces pactum.</title>
        <authorList>
            <person name="Zhou W."/>
            <person name="Posri P."/>
            <person name="Abugrain M.E."/>
            <person name="Weisberg A.J."/>
            <person name="Chang J.H."/>
            <person name="Mahmud T."/>
        </authorList>
    </citation>
    <scope>NUCLEOTIDE SEQUENCE [LARGE SCALE GENOMIC DNA]</scope>
    <source>
        <strain evidence="7 8">ATCC 27456</strain>
    </source>
</reference>
<keyword evidence="3" id="KW-0998">Cell outer membrane</keyword>
<name>A0ABS0NNH5_9ACTN</name>
<dbReference type="CDD" id="cd07185">
    <property type="entry name" value="OmpA_C-like"/>
    <property type="match status" value="1"/>
</dbReference>
<dbReference type="EMBL" id="JACYXC010000001">
    <property type="protein sequence ID" value="MBH5336742.1"/>
    <property type="molecule type" value="Genomic_DNA"/>
</dbReference>
<evidence type="ECO:0000313" key="8">
    <source>
        <dbReference type="Proteomes" id="UP000807371"/>
    </source>
</evidence>
<dbReference type="InterPro" id="IPR036737">
    <property type="entry name" value="OmpA-like_sf"/>
</dbReference>
<evidence type="ECO:0000313" key="7">
    <source>
        <dbReference type="EMBL" id="MBH5336742.1"/>
    </source>
</evidence>
<evidence type="ECO:0000259" key="6">
    <source>
        <dbReference type="PROSITE" id="PS51123"/>
    </source>
</evidence>
<dbReference type="PRINTS" id="PR01023">
    <property type="entry name" value="NAFLGMOTY"/>
</dbReference>
<organism evidence="7 8">
    <name type="scientific">Streptomyces pactum</name>
    <dbReference type="NCBI Taxonomy" id="68249"/>
    <lineage>
        <taxon>Bacteria</taxon>
        <taxon>Bacillati</taxon>
        <taxon>Actinomycetota</taxon>
        <taxon>Actinomycetes</taxon>
        <taxon>Kitasatosporales</taxon>
        <taxon>Streptomycetaceae</taxon>
        <taxon>Streptomyces</taxon>
    </lineage>
</organism>
<dbReference type="PRINTS" id="PR01021">
    <property type="entry name" value="OMPADOMAIN"/>
</dbReference>
<dbReference type="InterPro" id="IPR006665">
    <property type="entry name" value="OmpA-like"/>
</dbReference>